<proteinExistence type="predicted"/>
<name>A0ABY4Y665_9GAMM</name>
<protein>
    <submittedName>
        <fullName evidence="1">Uncharacterized protein</fullName>
    </submittedName>
</protein>
<accession>A0ABY4Y665</accession>
<organism evidence="1 2">
    <name type="scientific">Legionella lytica</name>
    <dbReference type="NCBI Taxonomy" id="96232"/>
    <lineage>
        <taxon>Bacteria</taxon>
        <taxon>Pseudomonadati</taxon>
        <taxon>Pseudomonadota</taxon>
        <taxon>Gammaproteobacteria</taxon>
        <taxon>Legionellales</taxon>
        <taxon>Legionellaceae</taxon>
        <taxon>Legionella</taxon>
    </lineage>
</organism>
<sequence>MQAKQEATSNVNQEQSDLVPIFKMKLPNYSHLDAIDGYHQFFSTKVAGSWLIRESRVQGMISLTFKRENSEIAHTRFAFLGDKWGIVDNKMRDKHLDGSSTINYEHVDKESAKSKFELLLEAIHKFSETSKSKLVFKDDRMIIPIPEQATPMQAYYVDCVSYVLTKQRTKDEVIYANLLQSLDKVKEVIRGCIDTLNADAELKERAMDCLDKIQLSYKKSDLSHMLRNISKPFQSSSDAQAFKELLDTWLEANALTFDLMCPVLHALFEEPYYVVETGMVYDAAALFYNGTCLDNCPLTQVKIQYNPVHLDGYRRALYETLELFFDLVELYQEKTSLLKEKQEDLSNLSLLSIFAPPLSEVANKSSEDNTKVDVNIFLG</sequence>
<keyword evidence="2" id="KW-1185">Reference proteome</keyword>
<evidence type="ECO:0000313" key="2">
    <source>
        <dbReference type="Proteomes" id="UP001057474"/>
    </source>
</evidence>
<dbReference type="EMBL" id="CP071527">
    <property type="protein sequence ID" value="USQ12725.1"/>
    <property type="molecule type" value="Genomic_DNA"/>
</dbReference>
<evidence type="ECO:0000313" key="1">
    <source>
        <dbReference type="EMBL" id="USQ12725.1"/>
    </source>
</evidence>
<dbReference type="Proteomes" id="UP001057474">
    <property type="component" value="Chromosome"/>
</dbReference>
<dbReference type="RefSeq" id="WP_252578935.1">
    <property type="nucleotide sequence ID" value="NZ_CP071527.1"/>
</dbReference>
<gene>
    <name evidence="1" type="ORF">J2N86_08370</name>
</gene>
<reference evidence="1" key="1">
    <citation type="submission" date="2021-03" db="EMBL/GenBank/DDBJ databases">
        <title>Legionella lytica PCM 2298.</title>
        <authorList>
            <person name="Koper P."/>
        </authorList>
    </citation>
    <scope>NUCLEOTIDE SEQUENCE</scope>
    <source>
        <strain evidence="1">PCM 2298</strain>
    </source>
</reference>